<dbReference type="Proteomes" id="UP001162060">
    <property type="component" value="Unassembled WGS sequence"/>
</dbReference>
<accession>A0AAV1TSX1</accession>
<feature type="compositionally biased region" description="Low complexity" evidence="1">
    <location>
        <begin position="104"/>
        <end position="116"/>
    </location>
</feature>
<sequence length="185" mass="20756">MLQGCRLVDKNNRHAVMIEDDVVMYVQIKQNVRVVDRGHVEQRASGLKDVIMHAIVESQPREATAQTGSLMSFHRRFGHLYYEDIERLVANPANGLELTDKSKSAQSKSAQSNSAQPKKDSGLNATLDVVGGVICSDLKGPITPMDKRKNGHLNNFIDHKSNYVRVFVAKSKDEVARKFQHIKVF</sequence>
<gene>
    <name evidence="2" type="ORF">PM001_LOCUS9687</name>
</gene>
<proteinExistence type="predicted"/>
<dbReference type="EMBL" id="CAKLBY020000075">
    <property type="protein sequence ID" value="CAK7924537.1"/>
    <property type="molecule type" value="Genomic_DNA"/>
</dbReference>
<dbReference type="AlphaFoldDB" id="A0AAV1TSX1"/>
<reference evidence="2" key="1">
    <citation type="submission" date="2024-01" db="EMBL/GenBank/DDBJ databases">
        <authorList>
            <person name="Webb A."/>
        </authorList>
    </citation>
    <scope>NUCLEOTIDE SEQUENCE</scope>
    <source>
        <strain evidence="2">Pm1</strain>
    </source>
</reference>
<name>A0AAV1TSX1_9STRA</name>
<evidence type="ECO:0000256" key="1">
    <source>
        <dbReference type="SAM" id="MobiDB-lite"/>
    </source>
</evidence>
<protein>
    <submittedName>
        <fullName evidence="2">Uncharacterized protein</fullName>
    </submittedName>
</protein>
<feature type="region of interest" description="Disordered" evidence="1">
    <location>
        <begin position="100"/>
        <end position="123"/>
    </location>
</feature>
<organism evidence="2 3">
    <name type="scientific">Peronospora matthiolae</name>
    <dbReference type="NCBI Taxonomy" id="2874970"/>
    <lineage>
        <taxon>Eukaryota</taxon>
        <taxon>Sar</taxon>
        <taxon>Stramenopiles</taxon>
        <taxon>Oomycota</taxon>
        <taxon>Peronosporomycetes</taxon>
        <taxon>Peronosporales</taxon>
        <taxon>Peronosporaceae</taxon>
        <taxon>Peronospora</taxon>
    </lineage>
</organism>
<evidence type="ECO:0000313" key="3">
    <source>
        <dbReference type="Proteomes" id="UP001162060"/>
    </source>
</evidence>
<evidence type="ECO:0000313" key="2">
    <source>
        <dbReference type="EMBL" id="CAK7924537.1"/>
    </source>
</evidence>
<comment type="caution">
    <text evidence="2">The sequence shown here is derived from an EMBL/GenBank/DDBJ whole genome shotgun (WGS) entry which is preliminary data.</text>
</comment>